<dbReference type="EMBL" id="LXQA010078348">
    <property type="protein sequence ID" value="MCI10981.1"/>
    <property type="molecule type" value="Genomic_DNA"/>
</dbReference>
<proteinExistence type="predicted"/>
<keyword evidence="2" id="KW-1185">Reference proteome</keyword>
<protein>
    <submittedName>
        <fullName evidence="1">Uncharacterized protein</fullName>
    </submittedName>
</protein>
<sequence>RDDGKGSHKMQGGRDSGAGTATRVMILTNLSVFMFQDQGRSFLFQLLGGPSPESKIHYFSTMPSSWEHVHFISMEFSLILLHQRLLDQ</sequence>
<evidence type="ECO:0000313" key="2">
    <source>
        <dbReference type="Proteomes" id="UP000265520"/>
    </source>
</evidence>
<evidence type="ECO:0000313" key="1">
    <source>
        <dbReference type="EMBL" id="MCI10981.1"/>
    </source>
</evidence>
<reference evidence="1 2" key="1">
    <citation type="journal article" date="2018" name="Front. Plant Sci.">
        <title>Red Clover (Trifolium pratense) and Zigzag Clover (T. medium) - A Picture of Genomic Similarities and Differences.</title>
        <authorList>
            <person name="Dluhosova J."/>
            <person name="Istvanek J."/>
            <person name="Nedelnik J."/>
            <person name="Repkova J."/>
        </authorList>
    </citation>
    <scope>NUCLEOTIDE SEQUENCE [LARGE SCALE GENOMIC DNA]</scope>
    <source>
        <strain evidence="2">cv. 10/8</strain>
        <tissue evidence="1">Leaf</tissue>
    </source>
</reference>
<dbReference type="AlphaFoldDB" id="A0A392PFV0"/>
<organism evidence="1 2">
    <name type="scientific">Trifolium medium</name>
    <dbReference type="NCBI Taxonomy" id="97028"/>
    <lineage>
        <taxon>Eukaryota</taxon>
        <taxon>Viridiplantae</taxon>
        <taxon>Streptophyta</taxon>
        <taxon>Embryophyta</taxon>
        <taxon>Tracheophyta</taxon>
        <taxon>Spermatophyta</taxon>
        <taxon>Magnoliopsida</taxon>
        <taxon>eudicotyledons</taxon>
        <taxon>Gunneridae</taxon>
        <taxon>Pentapetalae</taxon>
        <taxon>rosids</taxon>
        <taxon>fabids</taxon>
        <taxon>Fabales</taxon>
        <taxon>Fabaceae</taxon>
        <taxon>Papilionoideae</taxon>
        <taxon>50 kb inversion clade</taxon>
        <taxon>NPAAA clade</taxon>
        <taxon>Hologalegina</taxon>
        <taxon>IRL clade</taxon>
        <taxon>Trifolieae</taxon>
        <taxon>Trifolium</taxon>
    </lineage>
</organism>
<feature type="non-terminal residue" evidence="1">
    <location>
        <position position="1"/>
    </location>
</feature>
<dbReference type="Proteomes" id="UP000265520">
    <property type="component" value="Unassembled WGS sequence"/>
</dbReference>
<accession>A0A392PFV0</accession>
<name>A0A392PFV0_9FABA</name>
<comment type="caution">
    <text evidence="1">The sequence shown here is derived from an EMBL/GenBank/DDBJ whole genome shotgun (WGS) entry which is preliminary data.</text>
</comment>